<dbReference type="Pfam" id="PF18451">
    <property type="entry name" value="CdiA_C"/>
    <property type="match status" value="1"/>
</dbReference>
<dbReference type="AlphaFoldDB" id="A0A919Y8W1"/>
<reference evidence="2 3" key="1">
    <citation type="submission" date="2021-03" db="EMBL/GenBank/DDBJ databases">
        <title>Antimicrobial resistance genes in bacteria isolated from Japanese honey, and their potential for conferring macrolide and lincosamide resistance in the American foulbrood pathogen Paenibacillus larvae.</title>
        <authorList>
            <person name="Okamoto M."/>
            <person name="Kumagai M."/>
            <person name="Kanamori H."/>
            <person name="Takamatsu D."/>
        </authorList>
    </citation>
    <scope>NUCLEOTIDE SEQUENCE [LARGE SCALE GENOMIC DNA]</scope>
    <source>
        <strain evidence="2 3">J34TS1</strain>
    </source>
</reference>
<sequence length="62" mass="7489">MDRFTTRKEENKKGQTRRIVLNLRDWNGDVNELKKQFIEWPIENLDEVIVVTKDKKVIHLIP</sequence>
<evidence type="ECO:0000259" key="1">
    <source>
        <dbReference type="Pfam" id="PF18451"/>
    </source>
</evidence>
<organism evidence="2 3">
    <name type="scientific">Paenibacillus azoreducens</name>
    <dbReference type="NCBI Taxonomy" id="116718"/>
    <lineage>
        <taxon>Bacteria</taxon>
        <taxon>Bacillati</taxon>
        <taxon>Bacillota</taxon>
        <taxon>Bacilli</taxon>
        <taxon>Bacillales</taxon>
        <taxon>Paenibacillaceae</taxon>
        <taxon>Paenibacillus</taxon>
    </lineage>
</organism>
<accession>A0A919Y8W1</accession>
<dbReference type="EMBL" id="BORT01000002">
    <property type="protein sequence ID" value="GIO45974.1"/>
    <property type="molecule type" value="Genomic_DNA"/>
</dbReference>
<comment type="caution">
    <text evidence="2">The sequence shown here is derived from an EMBL/GenBank/DDBJ whole genome shotgun (WGS) entry which is preliminary data.</text>
</comment>
<proteinExistence type="predicted"/>
<dbReference type="Proteomes" id="UP000682811">
    <property type="component" value="Unassembled WGS sequence"/>
</dbReference>
<dbReference type="InterPro" id="IPR040559">
    <property type="entry name" value="CdiA_C"/>
</dbReference>
<feature type="domain" description="tRNA nuclease CdiA C-terminal" evidence="1">
    <location>
        <begin position="10"/>
        <end position="57"/>
    </location>
</feature>
<gene>
    <name evidence="2" type="ORF">J34TS1_07390</name>
</gene>
<evidence type="ECO:0000313" key="3">
    <source>
        <dbReference type="Proteomes" id="UP000682811"/>
    </source>
</evidence>
<dbReference type="RefSeq" id="WP_212977060.1">
    <property type="nucleotide sequence ID" value="NZ_AP025343.1"/>
</dbReference>
<evidence type="ECO:0000313" key="2">
    <source>
        <dbReference type="EMBL" id="GIO45974.1"/>
    </source>
</evidence>
<protein>
    <recommendedName>
        <fullName evidence="1">tRNA nuclease CdiA C-terminal domain-containing protein</fullName>
    </recommendedName>
</protein>
<keyword evidence="3" id="KW-1185">Reference proteome</keyword>
<dbReference type="Gene3D" id="3.40.1350.120">
    <property type="match status" value="1"/>
</dbReference>
<name>A0A919Y8W1_9BACL</name>